<proteinExistence type="predicted"/>
<sequence>MTGSSKYWGEEEYPDAIYSVYLKKVRYVSPINDEGNSFNDKDSTQDHLQWETIREKVVKAGSLKRIVESLLDSEGKLDSRQFNIFFTTYRSFAKTEEVLDLIIEWYSCLSNELLLDSSKKSTERLKMMKSTLKSIIVCWLDMYSDDFYVINSKNAFEKDKNEFILIEKIILFSKSNGLNDIKSKARKLREYFKNVLGEVGLCAQIPSIARVSFSLTCHEPPITISSPISSNNFKSKNIFDEKEHFRYAKALAESQSRAQMFDIACDNSLQIAEQLTFWDALLFKQLKIYQCLGSIWGKRHKLNSDYVYSVRATIDQFNSLCQRVMTSIVLPDCKTEFRAQIIEKWINIAKELHSLNNLSSLKAVLSSLQSQPVFRLKNVWSLVSKNSLSQLNELSSIFESNIEEEDFSEYQNDSSLLDNLTPKKPPRRTKSDLNMSFETTQGICPYLGTFLTELAMIDQAHPDKTDNGLINFEKHRFEFEVLAKLRLYQSAARAYSFSMDQAFCVWFHFLPALDEKECFVRSLDIEPYTNEQQMTPETARRKTRDAFIPQMGKINSLSKIFSGLNSSPKELSFPLGNSSFIEQRQKMKTLEKYNYSNESNYPPSGKLLEKPPKSQLRSRSQGSKKDCRYKTTENNINGYLTQKLSEKRNEENEFREERFSSSCSKEIMLGKEITPNFVPHKKSPSMLPSTSTSFASSSLCTPSPISTEPTTSSSNGKFNRFPTTNQNIIKEENDYLKEVLERKKHFQKSTTSSSSSRSSLGMLIQQQQQNNYFGGISPSSMSVSNCPREEQNFHLVRVGLDDSLQNELETTTNTNYKCIKVINGDKMIQVVRRALEKHLIDPEEALDYCLVQLLPDGGELVFPEKCNPFYAVAPDPLSPMTNCILRKKISKTNYINTPNLSSTISNSNQHPAEIKKLNKQKRSNLLRWSSGFL</sequence>
<gene>
    <name evidence="1" type="ORF">MENTE1834_LOCUS9244</name>
</gene>
<evidence type="ECO:0000313" key="2">
    <source>
        <dbReference type="Proteomes" id="UP001497535"/>
    </source>
</evidence>
<dbReference type="EMBL" id="CAVMJV010000008">
    <property type="protein sequence ID" value="CAK5037171.1"/>
    <property type="molecule type" value="Genomic_DNA"/>
</dbReference>
<comment type="caution">
    <text evidence="1">The sequence shown here is derived from an EMBL/GenBank/DDBJ whole genome shotgun (WGS) entry which is preliminary data.</text>
</comment>
<organism evidence="1 2">
    <name type="scientific">Meloidogyne enterolobii</name>
    <name type="common">Root-knot nematode worm</name>
    <name type="synonym">Meloidogyne mayaguensis</name>
    <dbReference type="NCBI Taxonomy" id="390850"/>
    <lineage>
        <taxon>Eukaryota</taxon>
        <taxon>Metazoa</taxon>
        <taxon>Ecdysozoa</taxon>
        <taxon>Nematoda</taxon>
        <taxon>Chromadorea</taxon>
        <taxon>Rhabditida</taxon>
        <taxon>Tylenchina</taxon>
        <taxon>Tylenchomorpha</taxon>
        <taxon>Tylenchoidea</taxon>
        <taxon>Meloidogynidae</taxon>
        <taxon>Meloidogyninae</taxon>
        <taxon>Meloidogyne</taxon>
    </lineage>
</organism>
<evidence type="ECO:0000313" key="1">
    <source>
        <dbReference type="EMBL" id="CAK5037171.1"/>
    </source>
</evidence>
<dbReference type="Proteomes" id="UP001497535">
    <property type="component" value="Unassembled WGS sequence"/>
</dbReference>
<accession>A0ACB0Y9Q2</accession>
<protein>
    <submittedName>
        <fullName evidence="1">Uncharacterized protein</fullName>
    </submittedName>
</protein>
<reference evidence="1" key="1">
    <citation type="submission" date="2023-11" db="EMBL/GenBank/DDBJ databases">
        <authorList>
            <person name="Poullet M."/>
        </authorList>
    </citation>
    <scope>NUCLEOTIDE SEQUENCE</scope>
    <source>
        <strain evidence="1">E1834</strain>
    </source>
</reference>
<keyword evidence="2" id="KW-1185">Reference proteome</keyword>
<name>A0ACB0Y9Q2_MELEN</name>